<evidence type="ECO:0008006" key="3">
    <source>
        <dbReference type="Google" id="ProtNLM"/>
    </source>
</evidence>
<comment type="caution">
    <text evidence="1">The sequence shown here is derived from an EMBL/GenBank/DDBJ whole genome shotgun (WGS) entry which is preliminary data.</text>
</comment>
<accession>A0ABU7AJC0</accession>
<sequence>MTACFLVTQWRARRRLQQAQWKEKKRPTSYMKTTTDVVFRAFRLPGFLSVTADVFLFSPSTDSCEKHTRTERCASIADRTRHLTNITISCLNDNPICAYD</sequence>
<protein>
    <recommendedName>
        <fullName evidence="3">Secreted protein</fullName>
    </recommendedName>
</protein>
<evidence type="ECO:0000313" key="2">
    <source>
        <dbReference type="Proteomes" id="UP001345963"/>
    </source>
</evidence>
<name>A0ABU7AJC0_9TELE</name>
<reference evidence="1 2" key="1">
    <citation type="submission" date="2021-07" db="EMBL/GenBank/DDBJ databases">
        <authorList>
            <person name="Palmer J.M."/>
        </authorList>
    </citation>
    <scope>NUCLEOTIDE SEQUENCE [LARGE SCALE GENOMIC DNA]</scope>
    <source>
        <strain evidence="1 2">AT_MEX2019</strain>
        <tissue evidence="1">Muscle</tissue>
    </source>
</reference>
<proteinExistence type="predicted"/>
<organism evidence="1 2">
    <name type="scientific">Ataeniobius toweri</name>
    <dbReference type="NCBI Taxonomy" id="208326"/>
    <lineage>
        <taxon>Eukaryota</taxon>
        <taxon>Metazoa</taxon>
        <taxon>Chordata</taxon>
        <taxon>Craniata</taxon>
        <taxon>Vertebrata</taxon>
        <taxon>Euteleostomi</taxon>
        <taxon>Actinopterygii</taxon>
        <taxon>Neopterygii</taxon>
        <taxon>Teleostei</taxon>
        <taxon>Neoteleostei</taxon>
        <taxon>Acanthomorphata</taxon>
        <taxon>Ovalentaria</taxon>
        <taxon>Atherinomorphae</taxon>
        <taxon>Cyprinodontiformes</taxon>
        <taxon>Goodeidae</taxon>
        <taxon>Ataeniobius</taxon>
    </lineage>
</organism>
<evidence type="ECO:0000313" key="1">
    <source>
        <dbReference type="EMBL" id="MED6237998.1"/>
    </source>
</evidence>
<keyword evidence="2" id="KW-1185">Reference proteome</keyword>
<gene>
    <name evidence="1" type="ORF">ATANTOWER_003495</name>
</gene>
<dbReference type="EMBL" id="JAHUTI010019807">
    <property type="protein sequence ID" value="MED6237998.1"/>
    <property type="molecule type" value="Genomic_DNA"/>
</dbReference>
<dbReference type="Proteomes" id="UP001345963">
    <property type="component" value="Unassembled WGS sequence"/>
</dbReference>